<evidence type="ECO:0000313" key="1">
    <source>
        <dbReference type="EMBL" id="OTA16353.1"/>
    </source>
</evidence>
<evidence type="ECO:0000313" key="2">
    <source>
        <dbReference type="Proteomes" id="UP000194204"/>
    </source>
</evidence>
<accession>A0A1Y2SCL2</accession>
<name>A0A1Y2SCL2_9GAMM</name>
<organism evidence="1 2">
    <name type="scientific">Xenorhabdus beddingii</name>
    <dbReference type="NCBI Taxonomy" id="40578"/>
    <lineage>
        <taxon>Bacteria</taxon>
        <taxon>Pseudomonadati</taxon>
        <taxon>Pseudomonadota</taxon>
        <taxon>Gammaproteobacteria</taxon>
        <taxon>Enterobacterales</taxon>
        <taxon>Morganellaceae</taxon>
        <taxon>Xenorhabdus</taxon>
    </lineage>
</organism>
<dbReference type="AlphaFoldDB" id="A0A1Y2SCL2"/>
<dbReference type="EMBL" id="MUBK01000044">
    <property type="protein sequence ID" value="OTA16353.1"/>
    <property type="molecule type" value="Genomic_DNA"/>
</dbReference>
<dbReference type="Proteomes" id="UP000194204">
    <property type="component" value="Unassembled WGS sequence"/>
</dbReference>
<dbReference type="AntiFam" id="ANF00178">
    <property type="entry name" value="Shadow ORF (opposite dhbF)"/>
</dbReference>
<comment type="caution">
    <text evidence="1">The sequence shown here is derived from an EMBL/GenBank/DDBJ whole genome shotgun (WGS) entry which is preliminary data.</text>
</comment>
<protein>
    <submittedName>
        <fullName evidence="1">Uncharacterized protein</fullName>
    </submittedName>
</protein>
<sequence>MLPDLRQRGFGFTLRGLITAYHQRGRIGCRKCLTIEFAVRGQGELIKGDKGTGQHIFSQVPGKLLTQFSRHQFNPIQRLQVGNQAFLTQRILRRTLFTGQNHRFTHTGALSEVVFDFTRFNAEAPQLNLKIIAAKILDITVREPAAEVAGLVQARIGFRRERINQETFCGQFRMIQVTPGNAGTGDMDFPCHAKGRGLTIFIQNVDPGIGNRAANGDRAGHIDGGGNRISCGKRGGFRRAIAIDQV</sequence>
<gene>
    <name evidence="1" type="ORF">Xbed_03494</name>
</gene>
<keyword evidence="2" id="KW-1185">Reference proteome</keyword>
<reference evidence="1 2" key="1">
    <citation type="submission" date="2017-01" db="EMBL/GenBank/DDBJ databases">
        <title>Deconstructing symbiosis and pathogenesis requirements using a combined genomic-metabolomic approach.</title>
        <authorList>
            <person name="Tobias N.J."/>
            <person name="Wolff H."/>
            <person name="Djahanschiri B."/>
            <person name="Ebersberger I."/>
            <person name="Bode H.B."/>
        </authorList>
    </citation>
    <scope>NUCLEOTIDE SEQUENCE [LARGE SCALE GENOMIC DNA]</scope>
    <source>
        <strain evidence="1 2">DSM 4764</strain>
    </source>
</reference>
<proteinExistence type="predicted"/>
<dbReference type="STRING" id="40578.Xbed_03494"/>